<organism evidence="2">
    <name type="scientific">Oryza sativa subsp. japonica</name>
    <name type="common">Rice</name>
    <dbReference type="NCBI Taxonomy" id="39947"/>
    <lineage>
        <taxon>Eukaryota</taxon>
        <taxon>Viridiplantae</taxon>
        <taxon>Streptophyta</taxon>
        <taxon>Embryophyta</taxon>
        <taxon>Tracheophyta</taxon>
        <taxon>Spermatophyta</taxon>
        <taxon>Magnoliopsida</taxon>
        <taxon>Liliopsida</taxon>
        <taxon>Poales</taxon>
        <taxon>Poaceae</taxon>
        <taxon>BOP clade</taxon>
        <taxon>Oryzoideae</taxon>
        <taxon>Oryzeae</taxon>
        <taxon>Oryzinae</taxon>
        <taxon>Oryza</taxon>
        <taxon>Oryza sativa</taxon>
    </lineage>
</organism>
<evidence type="ECO:0000313" key="2">
    <source>
        <dbReference type="EMBL" id="ABG66187.1"/>
    </source>
</evidence>
<reference evidence="2" key="1">
    <citation type="journal article" date="2003" name="Science">
        <title>In-depth view of structure, activity, and evolution of rice chromosome 10.</title>
        <authorList>
            <consortium name="Rice Chromosome 10 Sequencing Consortium"/>
        </authorList>
    </citation>
    <scope>NUCLEOTIDE SEQUENCE [LARGE SCALE GENOMIC DNA]</scope>
</reference>
<reference evidence="2" key="3">
    <citation type="submission" date="2006-07" db="EMBL/GenBank/DDBJ databases">
        <authorList>
            <person name="Buell R."/>
        </authorList>
    </citation>
    <scope>NUCLEOTIDE SEQUENCE</scope>
</reference>
<name>Q109E9_ORYSJ</name>
<dbReference type="Pfam" id="PF00195">
    <property type="entry name" value="Chal_sti_synt_N"/>
    <property type="match status" value="1"/>
</dbReference>
<dbReference type="GO" id="GO:0016747">
    <property type="term" value="F:acyltransferase activity, transferring groups other than amino-acyl groups"/>
    <property type="evidence" value="ECO:0007669"/>
    <property type="project" value="InterPro"/>
</dbReference>
<dbReference type="InterPro" id="IPR011141">
    <property type="entry name" value="Polyketide_synthase_type-III"/>
</dbReference>
<evidence type="ECO:0000259" key="1">
    <source>
        <dbReference type="Pfam" id="PF00195"/>
    </source>
</evidence>
<feature type="domain" description="Chalcone/stilbene synthase N-terminal" evidence="1">
    <location>
        <begin position="28"/>
        <end position="91"/>
    </location>
</feature>
<reference evidence="2" key="2">
    <citation type="submission" date="2003-05" db="EMBL/GenBank/DDBJ databases">
        <authorList>
            <person name="Buell C.R."/>
            <person name="Wing R.A."/>
            <person name="McCombie W.R."/>
            <person name="Messing J."/>
            <person name="Yuan Q."/>
            <person name="Ouyang S."/>
        </authorList>
    </citation>
    <scope>NUCLEOTIDE SEQUENCE</scope>
</reference>
<gene>
    <name evidence="2" type="ordered locus">LOC_Os10g36972</name>
</gene>
<dbReference type="PANTHER" id="PTHR11877:SF47">
    <property type="entry name" value="OS11G0529900 PROTEIN"/>
    <property type="match status" value="1"/>
</dbReference>
<proteinExistence type="predicted"/>
<sequence length="142" mass="14335">MWPMVAVLAAGELPLPRHDAAPRRLAAASLYMHGCSTGCSTLRLAKDIAENNRGACVLVACAEVFLIAFAAPDDAHLDTLVVASLFGDGTSMSSSSPLQMVGGAGAVRLGGALGDRDGGGAARDGDGSGVAGDGDRRRVAVW</sequence>
<dbReference type="InterPro" id="IPR016039">
    <property type="entry name" value="Thiolase-like"/>
</dbReference>
<accession>Q109E9</accession>
<dbReference type="PANTHER" id="PTHR11877">
    <property type="entry name" value="HYDROXYMETHYLGLUTARYL-COA SYNTHASE"/>
    <property type="match status" value="1"/>
</dbReference>
<protein>
    <recommendedName>
        <fullName evidence="1">Chalcone/stilbene synthase N-terminal domain-containing protein</fullName>
    </recommendedName>
</protein>
<dbReference type="InterPro" id="IPR001099">
    <property type="entry name" value="Chalcone/stilbene_synt_N"/>
</dbReference>
<dbReference type="SUPFAM" id="SSF53901">
    <property type="entry name" value="Thiolase-like"/>
    <property type="match status" value="1"/>
</dbReference>
<dbReference type="EMBL" id="DP000086">
    <property type="protein sequence ID" value="ABG66187.1"/>
    <property type="molecule type" value="Genomic_DNA"/>
</dbReference>
<dbReference type="Gene3D" id="3.40.47.10">
    <property type="match status" value="1"/>
</dbReference>
<dbReference type="AlphaFoldDB" id="Q109E9"/>